<dbReference type="Proteomes" id="UP000001933">
    <property type="component" value="Chromosome"/>
</dbReference>
<evidence type="ECO:0000313" key="2">
    <source>
        <dbReference type="Proteomes" id="UP000001933"/>
    </source>
</evidence>
<sequence>MHLDSFQDIVSRVAATFKKSEAADLFRRETGYEENLVEHHSDSAVLYAGVGRIVRMEGRKE</sequence>
<dbReference type="KEGG" id="sat:SYN_03511"/>
<dbReference type="AlphaFoldDB" id="Q2LSG6"/>
<gene>
    <name evidence="1" type="ORF">SYN_03511</name>
</gene>
<protein>
    <submittedName>
        <fullName evidence="1">Hypothetical cytosolic protein</fullName>
    </submittedName>
</protein>
<name>Q2LSG6_SYNAS</name>
<keyword evidence="2" id="KW-1185">Reference proteome</keyword>
<dbReference type="InParanoid" id="Q2LSG6"/>
<evidence type="ECO:0000313" key="1">
    <source>
        <dbReference type="EMBL" id="ABC77027.1"/>
    </source>
</evidence>
<accession>Q2LSG6</accession>
<proteinExistence type="predicted"/>
<organism evidence="1 2">
    <name type="scientific">Syntrophus aciditrophicus (strain SB)</name>
    <dbReference type="NCBI Taxonomy" id="56780"/>
    <lineage>
        <taxon>Bacteria</taxon>
        <taxon>Pseudomonadati</taxon>
        <taxon>Thermodesulfobacteriota</taxon>
        <taxon>Syntrophia</taxon>
        <taxon>Syntrophales</taxon>
        <taxon>Syntrophaceae</taxon>
        <taxon>Syntrophus</taxon>
    </lineage>
</organism>
<dbReference type="HOGENOM" id="CLU_2921101_0_0_7"/>
<reference evidence="1 2" key="1">
    <citation type="journal article" date="2007" name="Proc. Natl. Acad. Sci. U.S.A.">
        <title>The genome of Syntrophus aciditrophicus: life at the thermodynamic limit of microbial growth.</title>
        <authorList>
            <person name="McInerney M.J."/>
            <person name="Rohlin L."/>
            <person name="Mouttaki H."/>
            <person name="Kim U."/>
            <person name="Krupp R.S."/>
            <person name="Rios-Hernandez L."/>
            <person name="Sieber J."/>
            <person name="Struchtemeyer C.G."/>
            <person name="Bhattacharyya A."/>
            <person name="Campbell J.W."/>
            <person name="Gunsalus R.P."/>
        </authorList>
    </citation>
    <scope>NUCLEOTIDE SEQUENCE [LARGE SCALE GENOMIC DNA]</scope>
    <source>
        <strain evidence="1 2">SB</strain>
    </source>
</reference>
<dbReference type="EMBL" id="CP000252">
    <property type="protein sequence ID" value="ABC77027.1"/>
    <property type="molecule type" value="Genomic_DNA"/>
</dbReference>